<proteinExistence type="inferred from homology"/>
<dbReference type="InterPro" id="IPR013762">
    <property type="entry name" value="Integrase-like_cat_sf"/>
</dbReference>
<dbReference type="GO" id="GO:0006310">
    <property type="term" value="P:DNA recombination"/>
    <property type="evidence" value="ECO:0007669"/>
    <property type="project" value="UniProtKB-KW"/>
</dbReference>
<evidence type="ECO:0000256" key="4">
    <source>
        <dbReference type="SAM" id="MobiDB-lite"/>
    </source>
</evidence>
<dbReference type="Pfam" id="PF00589">
    <property type="entry name" value="Phage_integrase"/>
    <property type="match status" value="1"/>
</dbReference>
<comment type="similarity">
    <text evidence="1">Belongs to the 'phage' integrase family.</text>
</comment>
<dbReference type="AlphaFoldDB" id="A0A2U3JXE1"/>
<dbReference type="PANTHER" id="PTHR30349">
    <property type="entry name" value="PHAGE INTEGRASE-RELATED"/>
    <property type="match status" value="1"/>
</dbReference>
<gene>
    <name evidence="6" type="ORF">SBA1_1030036</name>
</gene>
<dbReference type="SUPFAM" id="SSF56349">
    <property type="entry name" value="DNA breaking-rejoining enzymes"/>
    <property type="match status" value="1"/>
</dbReference>
<dbReference type="PANTHER" id="PTHR30349:SF41">
    <property type="entry name" value="INTEGRASE_RECOMBINASE PROTEIN MJ0367-RELATED"/>
    <property type="match status" value="1"/>
</dbReference>
<dbReference type="GO" id="GO:0015074">
    <property type="term" value="P:DNA integration"/>
    <property type="evidence" value="ECO:0007669"/>
    <property type="project" value="InterPro"/>
</dbReference>
<keyword evidence="2" id="KW-0238">DNA-binding</keyword>
<dbReference type="Gene3D" id="1.10.150.130">
    <property type="match status" value="1"/>
</dbReference>
<dbReference type="EMBL" id="OMOD01000006">
    <property type="protein sequence ID" value="SPF32102.1"/>
    <property type="molecule type" value="Genomic_DNA"/>
</dbReference>
<reference evidence="7" key="1">
    <citation type="submission" date="2018-02" db="EMBL/GenBank/DDBJ databases">
        <authorList>
            <person name="Hausmann B."/>
        </authorList>
    </citation>
    <scope>NUCLEOTIDE SEQUENCE [LARGE SCALE GENOMIC DNA]</scope>
    <source>
        <strain evidence="7">Peat soil MAG SbA1</strain>
    </source>
</reference>
<evidence type="ECO:0000259" key="5">
    <source>
        <dbReference type="PROSITE" id="PS51898"/>
    </source>
</evidence>
<dbReference type="InterPro" id="IPR050090">
    <property type="entry name" value="Tyrosine_recombinase_XerCD"/>
</dbReference>
<dbReference type="Gene3D" id="1.10.443.10">
    <property type="entry name" value="Intergrase catalytic core"/>
    <property type="match status" value="1"/>
</dbReference>
<evidence type="ECO:0000256" key="1">
    <source>
        <dbReference type="ARBA" id="ARBA00008857"/>
    </source>
</evidence>
<feature type="domain" description="Tyr recombinase" evidence="5">
    <location>
        <begin position="187"/>
        <end position="400"/>
    </location>
</feature>
<evidence type="ECO:0000256" key="3">
    <source>
        <dbReference type="ARBA" id="ARBA00023172"/>
    </source>
</evidence>
<dbReference type="Proteomes" id="UP000238701">
    <property type="component" value="Unassembled WGS sequence"/>
</dbReference>
<dbReference type="PROSITE" id="PS51898">
    <property type="entry name" value="TYR_RECOMBINASE"/>
    <property type="match status" value="1"/>
</dbReference>
<evidence type="ECO:0000313" key="7">
    <source>
        <dbReference type="Proteomes" id="UP000238701"/>
    </source>
</evidence>
<feature type="compositionally biased region" description="Polar residues" evidence="4">
    <location>
        <begin position="416"/>
        <end position="430"/>
    </location>
</feature>
<sequence length="430" mass="48298">MQRRRKQNGVILQIGHKWYVRYWERRNVGGVIERRRVTHCLGEITTRGKTPPAEIVKEAERHMATVNDCSIPVGQIVTLSDFVENTFLPNVARTLRKSSSDGYQRSWDLHLKPLVNRERTNMKDLQTFHVQSWLDQIAKDGQLSRASLKGIKSMISGAFKEARRLGYYTGSNPVRDTRVDPHAAPPAPTHAYSLEEIATILSLLPEPAATIFAVAAYTGLRRGEIEGLRWEDYRDGELNVSRSLWNGEIVEPKTAKSRAAVPVIRLLAERLEIHRLRSGNPEDGTVPQSGPIFRTSVGTPFSLQNVVNQQILPALRRCVHCGVSEGLPHLKSKTCSNYERDSSIPEWQGFHAARRGLGSNLYRMGVHELVIQKILRHSNVATTTSYYVKTTASDVKEAMEQFEQKLEGQTLRDTDGTLNSALGATSRTVN</sequence>
<organism evidence="6 7">
    <name type="scientific">Candidatus Sulfotelmatobacter kueseliae</name>
    <dbReference type="NCBI Taxonomy" id="2042962"/>
    <lineage>
        <taxon>Bacteria</taxon>
        <taxon>Pseudomonadati</taxon>
        <taxon>Acidobacteriota</taxon>
        <taxon>Terriglobia</taxon>
        <taxon>Terriglobales</taxon>
        <taxon>Candidatus Korobacteraceae</taxon>
        <taxon>Candidatus Sulfotelmatobacter</taxon>
    </lineage>
</organism>
<dbReference type="OrthoDB" id="105576at2"/>
<dbReference type="GO" id="GO:0003677">
    <property type="term" value="F:DNA binding"/>
    <property type="evidence" value="ECO:0007669"/>
    <property type="project" value="UniProtKB-KW"/>
</dbReference>
<dbReference type="InterPro" id="IPR011010">
    <property type="entry name" value="DNA_brk_join_enz"/>
</dbReference>
<accession>A0A2U3JXE1</accession>
<keyword evidence="3" id="KW-0233">DNA recombination</keyword>
<dbReference type="InterPro" id="IPR010998">
    <property type="entry name" value="Integrase_recombinase_N"/>
</dbReference>
<name>A0A2U3JXE1_9BACT</name>
<evidence type="ECO:0000256" key="2">
    <source>
        <dbReference type="ARBA" id="ARBA00023125"/>
    </source>
</evidence>
<dbReference type="InterPro" id="IPR002104">
    <property type="entry name" value="Integrase_catalytic"/>
</dbReference>
<protein>
    <submittedName>
        <fullName evidence="6">Putative Phage integrase</fullName>
    </submittedName>
</protein>
<evidence type="ECO:0000313" key="6">
    <source>
        <dbReference type="EMBL" id="SPF32102.1"/>
    </source>
</evidence>
<feature type="region of interest" description="Disordered" evidence="4">
    <location>
        <begin position="408"/>
        <end position="430"/>
    </location>
</feature>